<dbReference type="GeneTree" id="ENSGT01120000274986"/>
<feature type="compositionally biased region" description="Polar residues" evidence="1">
    <location>
        <begin position="28"/>
        <end position="62"/>
    </location>
</feature>
<proteinExistence type="predicted"/>
<reference evidence="2" key="3">
    <citation type="submission" date="2025-08" db="UniProtKB">
        <authorList>
            <consortium name="Ensembl"/>
        </authorList>
    </citation>
    <scope>IDENTIFICATION</scope>
</reference>
<dbReference type="InterPro" id="IPR026133">
    <property type="entry name" value="Tastin"/>
</dbReference>
<keyword evidence="3" id="KW-1185">Reference proteome</keyword>
<feature type="compositionally biased region" description="Low complexity" evidence="1">
    <location>
        <begin position="648"/>
        <end position="660"/>
    </location>
</feature>
<feature type="region of interest" description="Disordered" evidence="1">
    <location>
        <begin position="1"/>
        <end position="68"/>
    </location>
</feature>
<reference evidence="3" key="1">
    <citation type="submission" date="2013-03" db="EMBL/GenBank/DDBJ databases">
        <authorList>
            <person name="Jeffery W."/>
            <person name="Warren W."/>
            <person name="Wilson R.K."/>
        </authorList>
    </citation>
    <scope>NUCLEOTIDE SEQUENCE</scope>
    <source>
        <strain evidence="3">female</strain>
    </source>
</reference>
<dbReference type="PANTHER" id="PTHR15289">
    <property type="entry name" value="TASTIN"/>
    <property type="match status" value="1"/>
</dbReference>
<feature type="region of interest" description="Disordered" evidence="1">
    <location>
        <begin position="437"/>
        <end position="504"/>
    </location>
</feature>
<feature type="compositionally biased region" description="Polar residues" evidence="1">
    <location>
        <begin position="447"/>
        <end position="461"/>
    </location>
</feature>
<dbReference type="PANTHER" id="PTHR15289:SF3">
    <property type="entry name" value="TASTIN"/>
    <property type="match status" value="1"/>
</dbReference>
<feature type="compositionally biased region" description="Polar residues" evidence="1">
    <location>
        <begin position="311"/>
        <end position="321"/>
    </location>
</feature>
<evidence type="ECO:0000313" key="3">
    <source>
        <dbReference type="Proteomes" id="UP000018467"/>
    </source>
</evidence>
<dbReference type="Bgee" id="ENSAMXG00000033335">
    <property type="expression patterns" value="Expressed in ovary and 8 other cell types or tissues"/>
</dbReference>
<feature type="region of interest" description="Disordered" evidence="1">
    <location>
        <begin position="396"/>
        <end position="421"/>
    </location>
</feature>
<reference evidence="2" key="4">
    <citation type="submission" date="2025-09" db="UniProtKB">
        <authorList>
            <consortium name="Ensembl"/>
        </authorList>
    </citation>
    <scope>IDENTIFICATION</scope>
</reference>
<accession>A0A3B1JC90</accession>
<feature type="region of interest" description="Disordered" evidence="1">
    <location>
        <begin position="518"/>
        <end position="546"/>
    </location>
</feature>
<evidence type="ECO:0000313" key="2">
    <source>
        <dbReference type="Ensembl" id="ENSAMXP00000038909.1"/>
    </source>
</evidence>
<reference evidence="3" key="2">
    <citation type="journal article" date="2014" name="Nat. Commun.">
        <title>The cavefish genome reveals candidate genes for eye loss.</title>
        <authorList>
            <person name="McGaugh S.E."/>
            <person name="Gross J.B."/>
            <person name="Aken B."/>
            <person name="Blin M."/>
            <person name="Borowsky R."/>
            <person name="Chalopin D."/>
            <person name="Hinaux H."/>
            <person name="Jeffery W.R."/>
            <person name="Keene A."/>
            <person name="Ma L."/>
            <person name="Minx P."/>
            <person name="Murphy D."/>
            <person name="O'Quin K.E."/>
            <person name="Retaux S."/>
            <person name="Rohner N."/>
            <person name="Searle S.M."/>
            <person name="Stahl B.A."/>
            <person name="Tabin C."/>
            <person name="Volff J.N."/>
            <person name="Yoshizawa M."/>
            <person name="Warren W.C."/>
        </authorList>
    </citation>
    <scope>NUCLEOTIDE SEQUENCE [LARGE SCALE GENOMIC DNA]</scope>
    <source>
        <strain evidence="3">female</strain>
    </source>
</reference>
<feature type="compositionally biased region" description="Low complexity" evidence="1">
    <location>
        <begin position="406"/>
        <end position="417"/>
    </location>
</feature>
<organism evidence="2 3">
    <name type="scientific">Astyanax mexicanus</name>
    <name type="common">Blind cave fish</name>
    <name type="synonym">Astyanax fasciatus mexicanus</name>
    <dbReference type="NCBI Taxonomy" id="7994"/>
    <lineage>
        <taxon>Eukaryota</taxon>
        <taxon>Metazoa</taxon>
        <taxon>Chordata</taxon>
        <taxon>Craniata</taxon>
        <taxon>Vertebrata</taxon>
        <taxon>Euteleostomi</taxon>
        <taxon>Actinopterygii</taxon>
        <taxon>Neopterygii</taxon>
        <taxon>Teleostei</taxon>
        <taxon>Ostariophysi</taxon>
        <taxon>Characiformes</taxon>
        <taxon>Characoidei</taxon>
        <taxon>Acestrorhamphidae</taxon>
        <taxon>Acestrorhamphinae</taxon>
        <taxon>Astyanax</taxon>
    </lineage>
</organism>
<protein>
    <submittedName>
        <fullName evidence="2">Trophinin associated protein</fullName>
    </submittedName>
</protein>
<dbReference type="STRING" id="7994.ENSAMXP00000038909"/>
<dbReference type="Proteomes" id="UP000018467">
    <property type="component" value="Unassembled WGS sequence"/>
</dbReference>
<evidence type="ECO:0000256" key="1">
    <source>
        <dbReference type="SAM" id="MobiDB-lite"/>
    </source>
</evidence>
<dbReference type="FunCoup" id="A0A3B1JC90">
    <property type="interactions" value="60"/>
</dbReference>
<dbReference type="InParanoid" id="A0A3B1JC90"/>
<dbReference type="AlphaFoldDB" id="A0A3B1JC90"/>
<feature type="compositionally biased region" description="Polar residues" evidence="1">
    <location>
        <begin position="661"/>
        <end position="678"/>
    </location>
</feature>
<feature type="region of interest" description="Disordered" evidence="1">
    <location>
        <begin position="618"/>
        <end position="678"/>
    </location>
</feature>
<feature type="region of interest" description="Disordered" evidence="1">
    <location>
        <begin position="94"/>
        <end position="206"/>
    </location>
</feature>
<feature type="compositionally biased region" description="Polar residues" evidence="1">
    <location>
        <begin position="483"/>
        <end position="504"/>
    </location>
</feature>
<feature type="compositionally biased region" description="Polar residues" evidence="1">
    <location>
        <begin position="156"/>
        <end position="173"/>
    </location>
</feature>
<feature type="compositionally biased region" description="Polar residues" evidence="1">
    <location>
        <begin position="622"/>
        <end position="647"/>
    </location>
</feature>
<feature type="compositionally biased region" description="Low complexity" evidence="1">
    <location>
        <begin position="526"/>
        <end position="546"/>
    </location>
</feature>
<feature type="region of interest" description="Disordered" evidence="1">
    <location>
        <begin position="300"/>
        <end position="321"/>
    </location>
</feature>
<feature type="compositionally biased region" description="Low complexity" evidence="1">
    <location>
        <begin position="141"/>
        <end position="155"/>
    </location>
</feature>
<name>A0A3B1JC90_ASTMX</name>
<dbReference type="Ensembl" id="ENSAMXT00000030794.1">
    <property type="protein sequence ID" value="ENSAMXP00000038909.1"/>
    <property type="gene ID" value="ENSAMXG00000033335.1"/>
</dbReference>
<feature type="compositionally biased region" description="Polar residues" evidence="1">
    <location>
        <begin position="117"/>
        <end position="128"/>
    </location>
</feature>
<sequence length="759" mass="81069">MASSAAPLCPQNQNQRDNPGLLKHQKANKLSENLRTQSHITQSSKRGSENQDPNETAKTTKGANKLKTISRLPVLAKSIQPVLTDIPQSPGLKRWEERPLLGKAQKRKTCTKPVPFNLSQSRSHSQKLTEAAPERAGSSGLPLTTRPTPSKTLTTSQHRTNPPTHNPLSSLRNTHVHHTNTSKTKPLNPLEPKTSPKPKPNSTQSVLQCVTDSSIQRDLSSQLRSITLAQSELTKDPGLSLRAGAGWVEERAAFQLKTKGCIQTALSAKRTTGITGNSTGSTVSFTPDPSALSSILQNEGVKLDGPGATPRVSTCPTGRGTSIYSAQRVPVKKPQTEAAKALPGQAGSAVPFSPDPSALHSILLNEGIKAGGPVGATPRVSTCPSGRQMSMYSAQRVPLKKPQTEAAAAQPGQAGSAVPFSPDPSALRSILLNEGIKAGGASGATPRVSTCPSGRGTSIYSAQRVPLKKPKAEGTVAEAHTGASRTPNTKRTQQRVPYSQSQSLRRLISARKAALSNLQSPALREAQSSSTDSSAQQQQQQQKDVVQKLFQEEPEQEEHEQMEEEGDEAALGPALERQPTAELHSDKENMVPNNQPFIQAPHRQSVIVFSSGQRLFRPGPTQDCSQISENAGQLQPCVSSTESQSTEPVQPVQPSGSQSSLNSDTSKRSSPSTQCKTKASSSLSSAVCALRRRLPPLEEMFLDEECATYTSCQQAWPTQPRCSNPVASILLFQDSTCFMPIGFGSSSHSPGPLLSSPIR</sequence>